<feature type="region of interest" description="Disordered" evidence="1">
    <location>
        <begin position="165"/>
        <end position="187"/>
    </location>
</feature>
<protein>
    <recommendedName>
        <fullName evidence="2">Reverse transcriptase Ty1/copia-type domain-containing protein</fullName>
    </recommendedName>
</protein>
<evidence type="ECO:0000313" key="3">
    <source>
        <dbReference type="EMBL" id="CAH9100486.1"/>
    </source>
</evidence>
<evidence type="ECO:0000259" key="2">
    <source>
        <dbReference type="Pfam" id="PF07727"/>
    </source>
</evidence>
<keyword evidence="4" id="KW-1185">Reference proteome</keyword>
<gene>
    <name evidence="3" type="ORF">CEPIT_LOCUS15307</name>
</gene>
<evidence type="ECO:0000256" key="1">
    <source>
        <dbReference type="SAM" id="MobiDB-lite"/>
    </source>
</evidence>
<name>A0AAV0DLY4_9ASTE</name>
<dbReference type="PANTHER" id="PTHR11439:SF462">
    <property type="match status" value="1"/>
</dbReference>
<proteinExistence type="predicted"/>
<dbReference type="Pfam" id="PF07727">
    <property type="entry name" value="RVT_2"/>
    <property type="match status" value="1"/>
</dbReference>
<sequence>MDLESEKHFVSRDVTFVENIFPFAPQNSDHSVGNYESFVKAREDPSRHAFTKEDEAIQNSLAHEEHTRVGGGHQLITTVDPYSMHEEHVSADTIHGQKEPEMAVSEPTHALPEIVEPACNINSDNSSLSVDPTTVTHNSLLGRGRRQKIPSSRLKNYVELNATCVGPPPSRSPSVSSAIAQEKEPTTYREAVRDARWRKAMQLEIDALEKNGTWTLVDLPPNKKPIHSKWVYKIKYHSTGSIERFKARLVVCGNRQVEGIDYHETFAPVAKMTMVRILLTVAASKNWELHQMDVDNAFLHGTLDEEVYMYPPPGFSPAHSRKVCRLQRSLYGLRQAPRCWFTKLSTSLQAYGFQRSYADYSLFTMVHNSHFLCVLVYVDDLLIAGSDSVQIAQLKAYLAKCFPIKDLGRLKYFLGIEVARSLAGIFLCQRKYTLDILEELGLTGSRPSPFPMEQNQKLALSTSAPLSNPDQYRRLVGKLIYLTLTRPELCYYVHVLAQFMQEPRTDHWDAAVRVLRYLKGQPGQGIFLPADSDLSPRGFCDSDWAACPLSRRSLTGYIVFLGNSPVSWKTKKQPTVSRSSAEAEYRSLATLGCELLWVRNLLRSLGVALYRPMSVFCDNKAALHIASNPVFHERTKHIEIDCHFVRDLIQNSTIAAYHIPSTQQLADILTKPLGAQQFSFLLRKLGIMNPSAPT</sequence>
<organism evidence="3 4">
    <name type="scientific">Cuscuta epithymum</name>
    <dbReference type="NCBI Taxonomy" id="186058"/>
    <lineage>
        <taxon>Eukaryota</taxon>
        <taxon>Viridiplantae</taxon>
        <taxon>Streptophyta</taxon>
        <taxon>Embryophyta</taxon>
        <taxon>Tracheophyta</taxon>
        <taxon>Spermatophyta</taxon>
        <taxon>Magnoliopsida</taxon>
        <taxon>eudicotyledons</taxon>
        <taxon>Gunneridae</taxon>
        <taxon>Pentapetalae</taxon>
        <taxon>asterids</taxon>
        <taxon>lamiids</taxon>
        <taxon>Solanales</taxon>
        <taxon>Convolvulaceae</taxon>
        <taxon>Cuscuteae</taxon>
        <taxon>Cuscuta</taxon>
        <taxon>Cuscuta subgen. Cuscuta</taxon>
    </lineage>
</organism>
<comment type="caution">
    <text evidence="3">The sequence shown here is derived from an EMBL/GenBank/DDBJ whole genome shotgun (WGS) entry which is preliminary data.</text>
</comment>
<dbReference type="InterPro" id="IPR013103">
    <property type="entry name" value="RVT_2"/>
</dbReference>
<dbReference type="InterPro" id="IPR043502">
    <property type="entry name" value="DNA/RNA_pol_sf"/>
</dbReference>
<dbReference type="EMBL" id="CAMAPF010000108">
    <property type="protein sequence ID" value="CAH9100486.1"/>
    <property type="molecule type" value="Genomic_DNA"/>
</dbReference>
<dbReference type="AlphaFoldDB" id="A0AAV0DLY4"/>
<evidence type="ECO:0000313" key="4">
    <source>
        <dbReference type="Proteomes" id="UP001152523"/>
    </source>
</evidence>
<dbReference type="Proteomes" id="UP001152523">
    <property type="component" value="Unassembled WGS sequence"/>
</dbReference>
<dbReference type="CDD" id="cd09272">
    <property type="entry name" value="RNase_HI_RT_Ty1"/>
    <property type="match status" value="1"/>
</dbReference>
<dbReference type="PANTHER" id="PTHR11439">
    <property type="entry name" value="GAG-POL-RELATED RETROTRANSPOSON"/>
    <property type="match status" value="1"/>
</dbReference>
<reference evidence="3" key="1">
    <citation type="submission" date="2022-07" db="EMBL/GenBank/DDBJ databases">
        <authorList>
            <person name="Macas J."/>
            <person name="Novak P."/>
            <person name="Neumann P."/>
        </authorList>
    </citation>
    <scope>NUCLEOTIDE SEQUENCE</scope>
</reference>
<dbReference type="SUPFAM" id="SSF56672">
    <property type="entry name" value="DNA/RNA polymerases"/>
    <property type="match status" value="1"/>
</dbReference>
<accession>A0AAV0DLY4</accession>
<feature type="domain" description="Reverse transcriptase Ty1/copia-type" evidence="2">
    <location>
        <begin position="211"/>
        <end position="453"/>
    </location>
</feature>